<name>A0A3E5EAH9_9FIRM</name>
<proteinExistence type="predicted"/>
<evidence type="ECO:0008006" key="3">
    <source>
        <dbReference type="Google" id="ProtNLM"/>
    </source>
</evidence>
<sequence length="95" mass="11507">MLEKYIKGKKYIHIIENENNAGFSRGNNIGYEYVYENIKPDFLVMINSDIECRQKDFLKRIKEIYTKTHFFVLGPDVYAFRLRYIRVLYVKVSRE</sequence>
<dbReference type="AlphaFoldDB" id="A0A3E5EAH9"/>
<comment type="caution">
    <text evidence="1">The sequence shown here is derived from an EMBL/GenBank/DDBJ whole genome shotgun (WGS) entry which is preliminary data.</text>
</comment>
<dbReference type="EMBL" id="QSUZ01000021">
    <property type="protein sequence ID" value="RGN85936.1"/>
    <property type="molecule type" value="Genomic_DNA"/>
</dbReference>
<dbReference type="Gene3D" id="3.90.550.10">
    <property type="entry name" value="Spore Coat Polysaccharide Biosynthesis Protein SpsA, Chain A"/>
    <property type="match status" value="1"/>
</dbReference>
<evidence type="ECO:0000313" key="2">
    <source>
        <dbReference type="Proteomes" id="UP000261105"/>
    </source>
</evidence>
<gene>
    <name evidence="1" type="ORF">DXB38_13285</name>
</gene>
<organism evidence="1 2">
    <name type="scientific">Blautia obeum</name>
    <dbReference type="NCBI Taxonomy" id="40520"/>
    <lineage>
        <taxon>Bacteria</taxon>
        <taxon>Bacillati</taxon>
        <taxon>Bacillota</taxon>
        <taxon>Clostridia</taxon>
        <taxon>Lachnospirales</taxon>
        <taxon>Lachnospiraceae</taxon>
        <taxon>Blautia</taxon>
    </lineage>
</organism>
<evidence type="ECO:0000313" key="1">
    <source>
        <dbReference type="EMBL" id="RGN85936.1"/>
    </source>
</evidence>
<dbReference type="SUPFAM" id="SSF53448">
    <property type="entry name" value="Nucleotide-diphospho-sugar transferases"/>
    <property type="match status" value="1"/>
</dbReference>
<dbReference type="Proteomes" id="UP000261105">
    <property type="component" value="Unassembled WGS sequence"/>
</dbReference>
<reference evidence="1 2" key="1">
    <citation type="submission" date="2018-08" db="EMBL/GenBank/DDBJ databases">
        <title>A genome reference for cultivated species of the human gut microbiota.</title>
        <authorList>
            <person name="Zou Y."/>
            <person name="Xue W."/>
            <person name="Luo G."/>
        </authorList>
    </citation>
    <scope>NUCLEOTIDE SEQUENCE [LARGE SCALE GENOMIC DNA]</scope>
    <source>
        <strain evidence="1 2">OM03-6</strain>
    </source>
</reference>
<accession>A0A3E5EAH9</accession>
<protein>
    <recommendedName>
        <fullName evidence="3">Glycosyltransferase 2-like domain-containing protein</fullName>
    </recommendedName>
</protein>
<dbReference type="InterPro" id="IPR029044">
    <property type="entry name" value="Nucleotide-diphossugar_trans"/>
</dbReference>